<proteinExistence type="predicted"/>
<organism evidence="1 2">
    <name type="scientific">Ensete ventricosum</name>
    <name type="common">Abyssinian banana</name>
    <name type="synonym">Musa ensete</name>
    <dbReference type="NCBI Taxonomy" id="4639"/>
    <lineage>
        <taxon>Eukaryota</taxon>
        <taxon>Viridiplantae</taxon>
        <taxon>Streptophyta</taxon>
        <taxon>Embryophyta</taxon>
        <taxon>Tracheophyta</taxon>
        <taxon>Spermatophyta</taxon>
        <taxon>Magnoliopsida</taxon>
        <taxon>Liliopsida</taxon>
        <taxon>Zingiberales</taxon>
        <taxon>Musaceae</taxon>
        <taxon>Ensete</taxon>
    </lineage>
</organism>
<accession>A0A426ZDG2</accession>
<reference evidence="1 2" key="1">
    <citation type="journal article" date="2014" name="Agronomy (Basel)">
        <title>A Draft Genome Sequence for Ensete ventricosum, the Drought-Tolerant Tree Against Hunger.</title>
        <authorList>
            <person name="Harrison J."/>
            <person name="Moore K.A."/>
            <person name="Paszkiewicz K."/>
            <person name="Jones T."/>
            <person name="Grant M."/>
            <person name="Ambacheew D."/>
            <person name="Muzemil S."/>
            <person name="Studholme D.J."/>
        </authorList>
    </citation>
    <scope>NUCLEOTIDE SEQUENCE [LARGE SCALE GENOMIC DNA]</scope>
</reference>
<dbReference type="AlphaFoldDB" id="A0A426ZDG2"/>
<dbReference type="EMBL" id="AMZH03007161">
    <property type="protein sequence ID" value="RRT62010.1"/>
    <property type="molecule type" value="Genomic_DNA"/>
</dbReference>
<comment type="caution">
    <text evidence="1">The sequence shown here is derived from an EMBL/GenBank/DDBJ whole genome shotgun (WGS) entry which is preliminary data.</text>
</comment>
<sequence length="200" mass="22166">MLPWESGPAIVTTKDAGDAVTLLQSLAGSTFDSSQLVLTACMGYQPINEMRLQDLRNKHRPSVLAAMEERSKGLRVWRDSKGLATKLYSFKRDNGPLVSEAKSKENICEMNTNGDVQSMESDSAKLDGILGTLTVDAELDSLPDLKEQATWLKVELCRLLEEKRSATLSSCSFPRAEELETALMEMVKQDNRRILSAKVI</sequence>
<protein>
    <submittedName>
        <fullName evidence="1">Uncharacterized protein</fullName>
    </submittedName>
</protein>
<gene>
    <name evidence="1" type="ORF">B296_00038818</name>
</gene>
<dbReference type="Proteomes" id="UP000287651">
    <property type="component" value="Unassembled WGS sequence"/>
</dbReference>
<evidence type="ECO:0000313" key="1">
    <source>
        <dbReference type="EMBL" id="RRT62010.1"/>
    </source>
</evidence>
<name>A0A426ZDG2_ENSVE</name>
<evidence type="ECO:0000313" key="2">
    <source>
        <dbReference type="Proteomes" id="UP000287651"/>
    </source>
</evidence>